<protein>
    <recommendedName>
        <fullName evidence="15">Anaphase-promoting complex subunit 4 WD40 domain-containing protein</fullName>
    </recommendedName>
</protein>
<dbReference type="OrthoDB" id="10258787at2759"/>
<evidence type="ECO:0000259" key="9">
    <source>
        <dbReference type="Pfam" id="PF23383"/>
    </source>
</evidence>
<dbReference type="Proteomes" id="UP000444721">
    <property type="component" value="Unassembled WGS sequence"/>
</dbReference>
<evidence type="ECO:0000313" key="14">
    <source>
        <dbReference type="Proteomes" id="UP000444721"/>
    </source>
</evidence>
<dbReference type="InterPro" id="IPR015943">
    <property type="entry name" value="WD40/YVTN_repeat-like_dom_sf"/>
</dbReference>
<dbReference type="GO" id="GO:0030991">
    <property type="term" value="C:intraciliary transport particle A"/>
    <property type="evidence" value="ECO:0007669"/>
    <property type="project" value="TreeGrafter"/>
</dbReference>
<feature type="domain" description="IFT140 first beta-propeller" evidence="9">
    <location>
        <begin position="48"/>
        <end position="170"/>
    </location>
</feature>
<evidence type="ECO:0000259" key="10">
    <source>
        <dbReference type="Pfam" id="PF23385"/>
    </source>
</evidence>
<dbReference type="SUPFAM" id="SSF48452">
    <property type="entry name" value="TPR-like"/>
    <property type="match status" value="1"/>
</dbReference>
<feature type="compositionally biased region" description="Low complexity" evidence="8">
    <location>
        <begin position="1184"/>
        <end position="1205"/>
    </location>
</feature>
<dbReference type="Pfam" id="PF23385">
    <property type="entry name" value="Beta-prop_IFT140_2nd"/>
    <property type="match status" value="2"/>
</dbReference>
<gene>
    <name evidence="13" type="ORF">FDP41_010529</name>
</gene>
<dbReference type="GO" id="GO:0005930">
    <property type="term" value="C:axoneme"/>
    <property type="evidence" value="ECO:0007669"/>
    <property type="project" value="TreeGrafter"/>
</dbReference>
<dbReference type="InterPro" id="IPR056156">
    <property type="entry name" value="TPR_IF140_C"/>
</dbReference>
<dbReference type="VEuPathDB" id="AmoebaDB:FDP41_010529"/>
<dbReference type="PANTHER" id="PTHR15722">
    <property type="entry name" value="IFT140/172-RELATED"/>
    <property type="match status" value="1"/>
</dbReference>
<evidence type="ECO:0000256" key="1">
    <source>
        <dbReference type="ARBA" id="ARBA00004138"/>
    </source>
</evidence>
<dbReference type="Gene3D" id="2.130.10.10">
    <property type="entry name" value="YVTN repeat-like/Quinoprotein amine dehydrogenase"/>
    <property type="match status" value="2"/>
</dbReference>
<feature type="region of interest" description="Disordered" evidence="8">
    <location>
        <begin position="1171"/>
        <end position="1217"/>
    </location>
</feature>
<keyword evidence="3" id="KW-0677">Repeat</keyword>
<evidence type="ECO:0000256" key="4">
    <source>
        <dbReference type="ARBA" id="ARBA00022803"/>
    </source>
</evidence>
<comment type="caution">
    <text evidence="13">The sequence shown here is derived from an EMBL/GenBank/DDBJ whole genome shotgun (WGS) entry which is preliminary data.</text>
</comment>
<organism evidence="13 14">
    <name type="scientific">Naegleria fowleri</name>
    <name type="common">Brain eating amoeba</name>
    <dbReference type="NCBI Taxonomy" id="5763"/>
    <lineage>
        <taxon>Eukaryota</taxon>
        <taxon>Discoba</taxon>
        <taxon>Heterolobosea</taxon>
        <taxon>Tetramitia</taxon>
        <taxon>Eutetramitia</taxon>
        <taxon>Vahlkampfiidae</taxon>
        <taxon>Naegleria</taxon>
    </lineage>
</organism>
<proteinExistence type="predicted"/>
<accession>A0A6A5CAA1</accession>
<dbReference type="InterPro" id="IPR036322">
    <property type="entry name" value="WD40_repeat_dom_sf"/>
</dbReference>
<name>A0A6A5CAA1_NAEFO</name>
<dbReference type="InterPro" id="IPR056154">
    <property type="entry name" value="Beta-prop_IFT140_1st"/>
</dbReference>
<dbReference type="InterPro" id="IPR056168">
    <property type="entry name" value="TPR_IF140/IFT172/WDR19"/>
</dbReference>
<dbReference type="InterPro" id="IPR056155">
    <property type="entry name" value="Beta-prop_IFT140_2nd"/>
</dbReference>
<dbReference type="EMBL" id="VFQX01000006">
    <property type="protein sequence ID" value="KAF0983464.1"/>
    <property type="molecule type" value="Genomic_DNA"/>
</dbReference>
<evidence type="ECO:0000259" key="12">
    <source>
        <dbReference type="Pfam" id="PF24762"/>
    </source>
</evidence>
<dbReference type="GO" id="GO:0035721">
    <property type="term" value="P:intraciliary retrograde transport"/>
    <property type="evidence" value="ECO:0007669"/>
    <property type="project" value="TreeGrafter"/>
</dbReference>
<feature type="domain" description="IFT140 second beta-propeller" evidence="10">
    <location>
        <begin position="435"/>
        <end position="657"/>
    </location>
</feature>
<comment type="subcellular location">
    <subcellularLocation>
        <location evidence="1">Cell projection</location>
        <location evidence="1">Cilium</location>
    </subcellularLocation>
</comment>
<keyword evidence="6" id="KW-0966">Cell projection</keyword>
<dbReference type="InterPro" id="IPR001680">
    <property type="entry name" value="WD40_rpt"/>
</dbReference>
<feature type="domain" description="IFT140 first beta-propeller" evidence="9">
    <location>
        <begin position="245"/>
        <end position="425"/>
    </location>
</feature>
<reference evidence="13 14" key="1">
    <citation type="journal article" date="2019" name="Sci. Rep.">
        <title>Nanopore sequencing improves the draft genome of the human pathogenic amoeba Naegleria fowleri.</title>
        <authorList>
            <person name="Liechti N."/>
            <person name="Schurch N."/>
            <person name="Bruggmann R."/>
            <person name="Wittwer M."/>
        </authorList>
    </citation>
    <scope>NUCLEOTIDE SEQUENCE [LARGE SCALE GENOMIC DNA]</scope>
    <source>
        <strain evidence="13 14">ATCC 30894</strain>
    </source>
</reference>
<feature type="domain" description="IF140/IFT172/WDR19 TPR" evidence="12">
    <location>
        <begin position="772"/>
        <end position="1182"/>
    </location>
</feature>
<feature type="compositionally biased region" description="Acidic residues" evidence="8">
    <location>
        <begin position="1493"/>
        <end position="1504"/>
    </location>
</feature>
<evidence type="ECO:0000259" key="11">
    <source>
        <dbReference type="Pfam" id="PF24760"/>
    </source>
</evidence>
<evidence type="ECO:0000256" key="5">
    <source>
        <dbReference type="ARBA" id="ARBA00023069"/>
    </source>
</evidence>
<dbReference type="Gene3D" id="1.25.40.470">
    <property type="match status" value="2"/>
</dbReference>
<evidence type="ECO:0000313" key="13">
    <source>
        <dbReference type="EMBL" id="KAF0983464.1"/>
    </source>
</evidence>
<evidence type="ECO:0008006" key="15">
    <source>
        <dbReference type="Google" id="ProtNLM"/>
    </source>
</evidence>
<feature type="repeat" description="WD" evidence="7">
    <location>
        <begin position="134"/>
        <end position="168"/>
    </location>
</feature>
<dbReference type="GeneID" id="68117744"/>
<dbReference type="SMART" id="SM00320">
    <property type="entry name" value="WD40"/>
    <property type="match status" value="3"/>
</dbReference>
<dbReference type="SUPFAM" id="SSF50978">
    <property type="entry name" value="WD40 repeat-like"/>
    <property type="match status" value="2"/>
</dbReference>
<evidence type="ECO:0000256" key="8">
    <source>
        <dbReference type="SAM" id="MobiDB-lite"/>
    </source>
</evidence>
<evidence type="ECO:0000256" key="6">
    <source>
        <dbReference type="ARBA" id="ARBA00023273"/>
    </source>
</evidence>
<dbReference type="VEuPathDB" id="AmoebaDB:NF0116380"/>
<keyword evidence="14" id="KW-1185">Reference proteome</keyword>
<feature type="domain" description="IFT140 second beta-propeller" evidence="10">
    <location>
        <begin position="658"/>
        <end position="727"/>
    </location>
</feature>
<dbReference type="Pfam" id="PF23383">
    <property type="entry name" value="Beta-prop_IFT140_1st"/>
    <property type="match status" value="2"/>
</dbReference>
<dbReference type="PANTHER" id="PTHR15722:SF7">
    <property type="entry name" value="INTRAFLAGELLAR TRANSPORT PROTEIN 140 HOMOLOG"/>
    <property type="match status" value="1"/>
</dbReference>
<dbReference type="PROSITE" id="PS50082">
    <property type="entry name" value="WD_REPEATS_2"/>
    <property type="match status" value="1"/>
</dbReference>
<feature type="domain" description="IF140/IFT172/WDR19 TPR" evidence="12">
    <location>
        <begin position="1214"/>
        <end position="1305"/>
    </location>
</feature>
<keyword evidence="4" id="KW-0802">TPR repeat</keyword>
<feature type="region of interest" description="Disordered" evidence="8">
    <location>
        <begin position="1480"/>
        <end position="1504"/>
    </location>
</feature>
<evidence type="ECO:0000256" key="3">
    <source>
        <dbReference type="ARBA" id="ARBA00022737"/>
    </source>
</evidence>
<dbReference type="GO" id="GO:0036064">
    <property type="term" value="C:ciliary basal body"/>
    <property type="evidence" value="ECO:0007669"/>
    <property type="project" value="TreeGrafter"/>
</dbReference>
<keyword evidence="5" id="KW-0969">Cilium</keyword>
<dbReference type="Pfam" id="PF24762">
    <property type="entry name" value="TPR_IF140-IFT172"/>
    <property type="match status" value="2"/>
</dbReference>
<keyword evidence="2 7" id="KW-0853">WD repeat</keyword>
<dbReference type="OMA" id="FYKFHTI"/>
<sequence length="1504" mass="170773">MSSSSNNNGLSSASSAYNVGLVSGSSFLNHSVIYENFSLQGSSNNKFHAPICQQWHRKYPLLAISKVNGVVSVYDDHGEKMERVNLSRSSNCTALAWHPSKFILCTGWKDGALLIYNDKDHNQKEVEIEEHGKICALKWTPDGERLISTHQDGTIGVWKYEGGKLKHVVNYENPGSCIESADQIVFKTNRDPTTELSWIFFLPVTAGQGSKVVVGVADDLNETTHKSANGVRVDTLHDTGIQFNGSQICSLLFHREKSHLVLLTDSALLVVYKINASITKPNEIGMKQVMRTKISISNGSGTTIKTLWVGSGAIATITSNENMIRVWNLETDENTTLLLTPNNDGEIIISFSFNPQKRAIVGGTSLGRLVFWTFTGNQKARDQWEKYGEYQVPSKQPVRMVQWGFGERVLCYSCGENNDIEILQENSFQKRMKNNTVAIQNSLTSVIIGRCLNNEEKIPPLTIKTGINIRNFDHSETHLVVSNNSVIELFEHKSKELVKKSETFEIPSICVGLHTESIFVPTNGSANSNPRIEIYSFKGVKKQTLQLSEEEGIPTSIDVQGDFITVATNTNHVRMWHVLGREAKPVSVSKKVFDNNENDQSEKTYISSVKCNCNGTMLALLGKIKTEGEIDLLSPSTKLYVYDFEHDKLQSFDFETKFKGGTPTSVFWDLSEPNLLSVELKNSDNEVYVCTLFATQDHGTLFQDYFKIDRNAQSLVGQCVPNLFFVKNDASGSNGDIFEKRAMKDFEGIDEDQLSSKTKRALLNFSFYLNIGSMEEAYKSVKQIESKSSIWYNMAKMCVKTRKMEISEICLGNMKNALAAKALRKVKDSEPNEPLAWIATLAIQLGMIDEAEKLYAECERNDLLNEMYQSIGQWEKALEIAKTKDRIHLKTTYYKYARYLEQEIGDLKSAEKFYELSNTHKYEVPRMYYNAGDLTSLQNYILSRPDDKELNRWWAQYCEGNTDYEEALKYYIQSNDFLSQVRMYCFIGNLKMAAEIVKKSQDKAAAYYFAKQLENEKENKKLLDHAIKYYKFAGCFNEAVRVAKLLGNDNEALNLSLQSSNEKLMIDVAHYFESTGQTDKAVLLYQKGGNLSRAIDLCFKHQLFDTLSTIADNIFNDKSDSDDPEVFMKCGQFFIEHSQFERAVQMYIRAKEYELALELCIKKNVKLTEEMADQMSPPSEEIPTSSASSHNNSSTSLTSLSNNESGANAGTSPENEETNEKILLLRKIAKVASIQGSYAIATKKYVQAGDKLKAMKVLIKSGDTEKIMLFAVLSRQKQLYILAANYLQSLDWHNEPEIIKSIISFYTKAKAWKFLSSFFETCSQVEIDEYRDYEKALDALRESVKYLTKEIKQNKKSNPNYDMRLKQLNQKIFYIEKFILAKSLMNLKTNEVQFVSICRELINNVNNLEEESVIEIDEAIRVGDVFAILIEYHLQTLNDPNTAYKLILEMKQKDITLNYFLDEEMIKTICKHVGVDFNEVMPPEDNHSTRTGEDEDIQEEIEED</sequence>
<dbReference type="Pfam" id="PF24760">
    <property type="entry name" value="TPR_IF140_C"/>
    <property type="match status" value="1"/>
</dbReference>
<evidence type="ECO:0000256" key="7">
    <source>
        <dbReference type="PROSITE-ProRule" id="PRU00221"/>
    </source>
</evidence>
<dbReference type="RefSeq" id="XP_044568177.1">
    <property type="nucleotide sequence ID" value="XM_044700837.1"/>
</dbReference>
<dbReference type="VEuPathDB" id="AmoebaDB:NfTy_012830"/>
<feature type="domain" description="IF140 C-terminal TPR" evidence="11">
    <location>
        <begin position="1315"/>
        <end position="1451"/>
    </location>
</feature>
<dbReference type="InterPro" id="IPR011990">
    <property type="entry name" value="TPR-like_helical_dom_sf"/>
</dbReference>
<evidence type="ECO:0000256" key="2">
    <source>
        <dbReference type="ARBA" id="ARBA00022574"/>
    </source>
</evidence>